<dbReference type="InterPro" id="IPR031338">
    <property type="entry name" value="KDPG/KHG_AS_2"/>
</dbReference>
<evidence type="ECO:0000256" key="3">
    <source>
        <dbReference type="ARBA" id="ARBA00006906"/>
    </source>
</evidence>
<sequence>MHDIFRKFRDVGIIPVIVMEHEEHAEKLADILCDNGLPCAEVTFRTEAAAKVIAAMVKHRPDMLVGAGTVLTVEEVDLAVASGAQFIVSPGLNPTVVQYCQKHHIPMAPGTQTPSEMEQAIGLGVDFVKFFPAEQSGGLNMIKAVAAPYGQLSFMPTGGINADNVLSYLQNDRIVACGGSWMVKESLMEAGNWKKIAKLVQEAADIVRKARGKDNLDKHLLAS</sequence>
<dbReference type="NCBIfam" id="TIGR01182">
    <property type="entry name" value="eda"/>
    <property type="match status" value="1"/>
</dbReference>
<evidence type="ECO:0000256" key="1">
    <source>
        <dbReference type="ARBA" id="ARBA00000654"/>
    </source>
</evidence>
<comment type="pathway">
    <text evidence="2">Carbohydrate acid metabolism; 2-dehydro-3-deoxy-D-gluconate degradation; D-glyceraldehyde 3-phosphate and pyruvate from 2-dehydro-3-deoxy-D-gluconate: step 2/2.</text>
</comment>
<evidence type="ECO:0000313" key="10">
    <source>
        <dbReference type="Proteomes" id="UP000761380"/>
    </source>
</evidence>
<dbReference type="InterPro" id="IPR000887">
    <property type="entry name" value="Aldlse_KDPG_KHG"/>
</dbReference>
<dbReference type="Pfam" id="PF01081">
    <property type="entry name" value="Aldolase"/>
    <property type="match status" value="1"/>
</dbReference>
<dbReference type="PANTHER" id="PTHR30246:SF1">
    <property type="entry name" value="2-DEHYDRO-3-DEOXY-6-PHOSPHOGALACTONATE ALDOLASE-RELATED"/>
    <property type="match status" value="1"/>
</dbReference>
<dbReference type="Proteomes" id="UP000761380">
    <property type="component" value="Unassembled WGS sequence"/>
</dbReference>
<comment type="catalytic activity">
    <reaction evidence="1">
        <text>2-dehydro-3-deoxy-6-phospho-D-gluconate = D-glyceraldehyde 3-phosphate + pyruvate</text>
        <dbReference type="Rhea" id="RHEA:17089"/>
        <dbReference type="ChEBI" id="CHEBI:15361"/>
        <dbReference type="ChEBI" id="CHEBI:57569"/>
        <dbReference type="ChEBI" id="CHEBI:59776"/>
        <dbReference type="EC" id="4.1.2.14"/>
    </reaction>
</comment>
<dbReference type="PANTHER" id="PTHR30246">
    <property type="entry name" value="2-KETO-3-DEOXY-6-PHOSPHOGLUCONATE ALDOLASE"/>
    <property type="match status" value="1"/>
</dbReference>
<keyword evidence="7" id="KW-0704">Schiff base</keyword>
<reference evidence="9" key="1">
    <citation type="submission" date="2019-04" db="EMBL/GenBank/DDBJ databases">
        <title>Evolution of Biomass-Degrading Anaerobic Consortia Revealed by Metagenomics.</title>
        <authorList>
            <person name="Peng X."/>
        </authorList>
    </citation>
    <scope>NUCLEOTIDE SEQUENCE</scope>
    <source>
        <strain evidence="9">SIG240</strain>
    </source>
</reference>
<evidence type="ECO:0000256" key="8">
    <source>
        <dbReference type="ARBA" id="ARBA00023277"/>
    </source>
</evidence>
<protein>
    <recommendedName>
        <fullName evidence="5">2-dehydro-3-deoxy-phosphogluconate aldolase</fullName>
        <ecNumber evidence="5">4.1.2.14</ecNumber>
    </recommendedName>
</protein>
<proteinExistence type="inferred from homology"/>
<dbReference type="InterPro" id="IPR031337">
    <property type="entry name" value="KDPG/KHG_AS_1"/>
</dbReference>
<dbReference type="GO" id="GO:0008675">
    <property type="term" value="F:2-dehydro-3-deoxy-phosphogluconate aldolase activity"/>
    <property type="evidence" value="ECO:0007669"/>
    <property type="project" value="UniProtKB-EC"/>
</dbReference>
<dbReference type="AlphaFoldDB" id="A0A927WP18"/>
<keyword evidence="8" id="KW-0119">Carbohydrate metabolism</keyword>
<evidence type="ECO:0000313" key="9">
    <source>
        <dbReference type="EMBL" id="MBE6091861.1"/>
    </source>
</evidence>
<evidence type="ECO:0000256" key="4">
    <source>
        <dbReference type="ARBA" id="ARBA00011233"/>
    </source>
</evidence>
<dbReference type="NCBIfam" id="NF004325">
    <property type="entry name" value="PRK05718.1"/>
    <property type="match status" value="1"/>
</dbReference>
<dbReference type="PROSITE" id="PS00159">
    <property type="entry name" value="ALDOLASE_KDPG_KHG_1"/>
    <property type="match status" value="1"/>
</dbReference>
<comment type="caution">
    <text evidence="9">The sequence shown here is derived from an EMBL/GenBank/DDBJ whole genome shotgun (WGS) entry which is preliminary data.</text>
</comment>
<comment type="subunit">
    <text evidence="4">Homotrimer.</text>
</comment>
<name>A0A927WP18_SELRU</name>
<dbReference type="CDD" id="cd00452">
    <property type="entry name" value="KDPG_aldolase"/>
    <property type="match status" value="1"/>
</dbReference>
<accession>A0A927WP18</accession>
<dbReference type="PROSITE" id="PS00160">
    <property type="entry name" value="ALDOLASE_KDPG_KHG_2"/>
    <property type="match status" value="1"/>
</dbReference>
<dbReference type="EC" id="4.1.2.14" evidence="5"/>
<dbReference type="Gene3D" id="3.20.20.70">
    <property type="entry name" value="Aldolase class I"/>
    <property type="match status" value="1"/>
</dbReference>
<evidence type="ECO:0000256" key="2">
    <source>
        <dbReference type="ARBA" id="ARBA00004736"/>
    </source>
</evidence>
<dbReference type="SUPFAM" id="SSF51569">
    <property type="entry name" value="Aldolase"/>
    <property type="match status" value="1"/>
</dbReference>
<gene>
    <name evidence="9" type="ORF">E7201_01565</name>
</gene>
<evidence type="ECO:0000256" key="5">
    <source>
        <dbReference type="ARBA" id="ARBA00013063"/>
    </source>
</evidence>
<comment type="similarity">
    <text evidence="3">Belongs to the KHG/KDPG aldolase family.</text>
</comment>
<dbReference type="EMBL" id="SVBY01000006">
    <property type="protein sequence ID" value="MBE6091861.1"/>
    <property type="molecule type" value="Genomic_DNA"/>
</dbReference>
<evidence type="ECO:0000256" key="6">
    <source>
        <dbReference type="ARBA" id="ARBA00023239"/>
    </source>
</evidence>
<keyword evidence="6" id="KW-0456">Lyase</keyword>
<dbReference type="InterPro" id="IPR013785">
    <property type="entry name" value="Aldolase_TIM"/>
</dbReference>
<organism evidence="9 10">
    <name type="scientific">Selenomonas ruminantium</name>
    <dbReference type="NCBI Taxonomy" id="971"/>
    <lineage>
        <taxon>Bacteria</taxon>
        <taxon>Bacillati</taxon>
        <taxon>Bacillota</taxon>
        <taxon>Negativicutes</taxon>
        <taxon>Selenomonadales</taxon>
        <taxon>Selenomonadaceae</taxon>
        <taxon>Selenomonas</taxon>
    </lineage>
</organism>
<evidence type="ECO:0000256" key="7">
    <source>
        <dbReference type="ARBA" id="ARBA00023270"/>
    </source>
</evidence>